<evidence type="ECO:0000259" key="2">
    <source>
        <dbReference type="Pfam" id="PF12770"/>
    </source>
</evidence>
<dbReference type="Pfam" id="PF12770">
    <property type="entry name" value="CHAT"/>
    <property type="match status" value="1"/>
</dbReference>
<sequence length="1219" mass="127358">MWGRSRPDPLRRLRGRRDRPAGAGPSDAADDAEVLFQLAVTVMGVAERSGDYRMADQAQALLERALALTPAGRPERPAYLTALGRVHRDQFLHLGWRGGLQAAIDTHRESLESTPPGAPERAERLFHLGNVLGDRYGLTGDEAVLHESVQLLDEAARVAPDGSPLRAMARVNLAQRLRDRWRRRRDPADLHRAVDTLGAVVAGGADPRIVALHATLTAERFAYTGALGDLDAAIGANQAALAGGDLPDEWGGIVRVSLAALVGERHERRHDPADVDAAVEAYRAAVDGGPRHGGPDRAALAQAAGRMLEARYERHRRADDLHEALRLLREAVAGADDPVDRAQRLGDLGYTLGRWHADLAGVASQREAVDVLTEAARLLPARHPGRPDLSNNLGNLLRELAEQAGEHELLEPAVAALRAAVDGAGDSPKLPRYLSNLGLALHLLFGRTQDAATLAEAITVLRRAVEASPSGHPYRLETLTNYGSALNRRAELAVDDAPSPGASPAAEAAQDARTAVAALREAADLARREAEPAERALVVGTLALAQFLRYRTAGDAAALDESIALLRGLTEALPPSAPGGHRLFTNLGNALLTRFRRAPTGRDATDMLTAYRAAVAAVPDEHPDRTMCLRNLAAAIEAISGPSGDGDADPGGADLPAVDPAEATAALRAAAAVESAPSLLRAEAAERYAARAAQAGDLPAALDGYATAIELIDLVAWHGMDPDDQARLLARFPHLAGDAAAVAVAVGRPERAVELLEYGRGVLLTRAHDAGADLAALRERAPRLAARLAEAQAALDGLDAAGAIGSGRVPAVAAPAGPAGGSAGGPERRHELATRRRELLAEIRGLPGFDGFLRPPPFAELARSADGGPVVLVNVAARRCDALVVTGGRVEPVPLPDLTLDDLVGRVAAFLTAVAEVTGAASVTGSAAQRRRAAARRGIADTLDWLWRVVAAPVLDALGPAATGPDQPRVWWCPTSLLTLLPLHAAAPIGGGDGVLDRVVPSYTASLRALRHARRAVPAGAAPVTSALVVGMPQTPGLPDLPGAAREEEIVRRHVAHVTALTGPAATPAAVLAALPERPVAHLSCHGSQDLAAPTRGRLALAGGPLHVRDLWRPAGGSAALAVLSACDTVRGGARLPDEALTLGTAFQLAGFRHVIGALWSISDALTVQLCAEFYAGLAVPGGIDPERAARALHRAVCQMRAALPGLPDLWAGYVHIGP</sequence>
<reference evidence="3 4" key="1">
    <citation type="journal article" date="2015" name="Int. J. Syst. Evol. Microbiol.">
        <title>Micromonospora costi sp. nov., isolated from a leaf of Costus speciosus.</title>
        <authorList>
            <person name="Thawai C."/>
        </authorList>
    </citation>
    <scope>NUCLEOTIDE SEQUENCE [LARGE SCALE GENOMIC DNA]</scope>
    <source>
        <strain evidence="3 4">CS1-12</strain>
    </source>
</reference>
<protein>
    <submittedName>
        <fullName evidence="3">CHAT domain-containing protein</fullName>
    </submittedName>
</protein>
<feature type="compositionally biased region" description="Basic and acidic residues" evidence="1">
    <location>
        <begin position="1"/>
        <end position="11"/>
    </location>
</feature>
<dbReference type="AlphaFoldDB" id="A0A3B0A7S7"/>
<gene>
    <name evidence="3" type="ORF">D7193_13490</name>
</gene>
<evidence type="ECO:0000313" key="4">
    <source>
        <dbReference type="Proteomes" id="UP000279968"/>
    </source>
</evidence>
<keyword evidence="4" id="KW-1185">Reference proteome</keyword>
<dbReference type="Proteomes" id="UP000279968">
    <property type="component" value="Unassembled WGS sequence"/>
</dbReference>
<feature type="domain" description="CHAT" evidence="2">
    <location>
        <begin position="942"/>
        <end position="1218"/>
    </location>
</feature>
<feature type="region of interest" description="Disordered" evidence="1">
    <location>
        <begin position="1"/>
        <end position="28"/>
    </location>
</feature>
<name>A0A3B0A7S7_9ACTN</name>
<organism evidence="3 4">
    <name type="scientific">Micromonospora costi</name>
    <dbReference type="NCBI Taxonomy" id="1530042"/>
    <lineage>
        <taxon>Bacteria</taxon>
        <taxon>Bacillati</taxon>
        <taxon>Actinomycetota</taxon>
        <taxon>Actinomycetes</taxon>
        <taxon>Micromonosporales</taxon>
        <taxon>Micromonosporaceae</taxon>
        <taxon>Micromonospora</taxon>
    </lineage>
</organism>
<proteinExistence type="predicted"/>
<dbReference type="EMBL" id="RBAN01000002">
    <property type="protein sequence ID" value="RKN55636.1"/>
    <property type="molecule type" value="Genomic_DNA"/>
</dbReference>
<accession>A0A3B0A7S7</accession>
<evidence type="ECO:0000256" key="1">
    <source>
        <dbReference type="SAM" id="MobiDB-lite"/>
    </source>
</evidence>
<evidence type="ECO:0000313" key="3">
    <source>
        <dbReference type="EMBL" id="RKN55636.1"/>
    </source>
</evidence>
<dbReference type="InterPro" id="IPR024983">
    <property type="entry name" value="CHAT_dom"/>
</dbReference>
<dbReference type="Gene3D" id="1.25.40.10">
    <property type="entry name" value="Tetratricopeptide repeat domain"/>
    <property type="match status" value="3"/>
</dbReference>
<comment type="caution">
    <text evidence="3">The sequence shown here is derived from an EMBL/GenBank/DDBJ whole genome shotgun (WGS) entry which is preliminary data.</text>
</comment>
<dbReference type="InterPro" id="IPR011990">
    <property type="entry name" value="TPR-like_helical_dom_sf"/>
</dbReference>